<keyword evidence="6" id="KW-0677">Repeat</keyword>
<dbReference type="InterPro" id="IPR011050">
    <property type="entry name" value="Pectin_lyase_fold/virulence"/>
</dbReference>
<organism evidence="15 16">
    <name type="scientific">Hyaloscypha bicolor E</name>
    <dbReference type="NCBI Taxonomy" id="1095630"/>
    <lineage>
        <taxon>Eukaryota</taxon>
        <taxon>Fungi</taxon>
        <taxon>Dikarya</taxon>
        <taxon>Ascomycota</taxon>
        <taxon>Pezizomycotina</taxon>
        <taxon>Leotiomycetes</taxon>
        <taxon>Helotiales</taxon>
        <taxon>Hyaloscyphaceae</taxon>
        <taxon>Hyaloscypha</taxon>
        <taxon>Hyaloscypha bicolor</taxon>
    </lineage>
</organism>
<dbReference type="GO" id="GO:0071555">
    <property type="term" value="P:cell wall organization"/>
    <property type="evidence" value="ECO:0007669"/>
    <property type="project" value="UniProtKB-KW"/>
</dbReference>
<evidence type="ECO:0000313" key="15">
    <source>
        <dbReference type="EMBL" id="PMD64155.1"/>
    </source>
</evidence>
<keyword evidence="10" id="KW-0961">Cell wall biogenesis/degradation</keyword>
<evidence type="ECO:0000256" key="1">
    <source>
        <dbReference type="ARBA" id="ARBA00004613"/>
    </source>
</evidence>
<name>A0A2J6TM92_9HELO</name>
<keyword evidence="8" id="KW-1015">Disulfide bond</keyword>
<evidence type="ECO:0000256" key="10">
    <source>
        <dbReference type="ARBA" id="ARBA00023316"/>
    </source>
</evidence>
<comment type="similarity">
    <text evidence="2 13">Belongs to the glycosyl hydrolase 28 family.</text>
</comment>
<dbReference type="InParanoid" id="A0A2J6TM92"/>
<dbReference type="PROSITE" id="PS00502">
    <property type="entry name" value="POLYGALACTURONASE"/>
    <property type="match status" value="1"/>
</dbReference>
<evidence type="ECO:0000256" key="13">
    <source>
        <dbReference type="RuleBase" id="RU361169"/>
    </source>
</evidence>
<dbReference type="GO" id="GO:0005576">
    <property type="term" value="C:extracellular region"/>
    <property type="evidence" value="ECO:0007669"/>
    <property type="project" value="UniProtKB-SubCell"/>
</dbReference>
<dbReference type="GO" id="GO:0045490">
    <property type="term" value="P:pectin catabolic process"/>
    <property type="evidence" value="ECO:0007669"/>
    <property type="project" value="TreeGrafter"/>
</dbReference>
<dbReference type="EMBL" id="KZ613772">
    <property type="protein sequence ID" value="PMD64155.1"/>
    <property type="molecule type" value="Genomic_DNA"/>
</dbReference>
<accession>A0A2J6TM92</accession>
<dbReference type="InterPro" id="IPR000743">
    <property type="entry name" value="Glyco_hydro_28"/>
</dbReference>
<evidence type="ECO:0000256" key="2">
    <source>
        <dbReference type="ARBA" id="ARBA00008834"/>
    </source>
</evidence>
<dbReference type="STRING" id="1095630.A0A2J6TM92"/>
<dbReference type="InterPro" id="IPR012334">
    <property type="entry name" value="Pectin_lyas_fold"/>
</dbReference>
<dbReference type="Gene3D" id="2.160.20.10">
    <property type="entry name" value="Single-stranded right-handed beta-helix, Pectin lyase-like"/>
    <property type="match status" value="1"/>
</dbReference>
<keyword evidence="4" id="KW-0964">Secreted</keyword>
<dbReference type="Pfam" id="PF00295">
    <property type="entry name" value="Glyco_hydro_28"/>
    <property type="match status" value="1"/>
</dbReference>
<comment type="catalytic activity">
    <reaction evidence="11">
        <text>(1,4-alpha-D-galacturonosyl)n+m + H2O = (1,4-alpha-D-galacturonosyl)n + (1,4-alpha-D-galacturonosyl)m.</text>
        <dbReference type="EC" id="3.2.1.15"/>
    </reaction>
</comment>
<proteinExistence type="inferred from homology"/>
<evidence type="ECO:0000256" key="8">
    <source>
        <dbReference type="ARBA" id="ARBA00023157"/>
    </source>
</evidence>
<evidence type="ECO:0000256" key="12">
    <source>
        <dbReference type="PROSITE-ProRule" id="PRU10052"/>
    </source>
</evidence>
<dbReference type="EC" id="3.2.1.15" evidence="3"/>
<keyword evidence="5 14" id="KW-0732">Signal</keyword>
<evidence type="ECO:0000256" key="4">
    <source>
        <dbReference type="ARBA" id="ARBA00022525"/>
    </source>
</evidence>
<keyword evidence="7 13" id="KW-0378">Hydrolase</keyword>
<dbReference type="GO" id="GO:0004650">
    <property type="term" value="F:polygalacturonase activity"/>
    <property type="evidence" value="ECO:0007669"/>
    <property type="project" value="UniProtKB-EC"/>
</dbReference>
<dbReference type="PANTHER" id="PTHR31884">
    <property type="entry name" value="POLYGALACTURONASE"/>
    <property type="match status" value="1"/>
</dbReference>
<evidence type="ECO:0000256" key="5">
    <source>
        <dbReference type="ARBA" id="ARBA00022729"/>
    </source>
</evidence>
<keyword evidence="9 13" id="KW-0326">Glycosidase</keyword>
<keyword evidence="16" id="KW-1185">Reference proteome</keyword>
<evidence type="ECO:0000313" key="16">
    <source>
        <dbReference type="Proteomes" id="UP000235371"/>
    </source>
</evidence>
<dbReference type="PANTHER" id="PTHR31884:SF1">
    <property type="entry name" value="POLYGALACTURONASE"/>
    <property type="match status" value="1"/>
</dbReference>
<dbReference type="FunFam" id="2.160.20.10:FF:000002">
    <property type="entry name" value="Endopolygalacturonase D"/>
    <property type="match status" value="1"/>
</dbReference>
<protein>
    <recommendedName>
        <fullName evidence="3">endo-polygalacturonase</fullName>
        <ecNumber evidence="3">3.2.1.15</ecNumber>
    </recommendedName>
</protein>
<evidence type="ECO:0000256" key="7">
    <source>
        <dbReference type="ARBA" id="ARBA00022801"/>
    </source>
</evidence>
<dbReference type="OrthoDB" id="1546079at2759"/>
<sequence length="377" mass="39469">MLLPSVTILTALLASAGVVGNPVAAPGPTPAPSLKDTIIRRAANCTFSGSIGYSLASKSKTSCSTIVLSSLTVPSGVTLNLEKLNTGTNVIFQGTTAWGYEQWEGPLFSVSGNQITVRGDPGSILDGQGTLWWDGLGGAGGKIKPKFFRANDLTDSILEGITIRNAPKNSFSINGVTRLTVKNITIDDSAGTSNGKNTDGFNINNSDQVYFTGVKVWNQDDCMNVNSGTNIYWTNGFCSGGHGLSIGSVANGTVVRNVTFENTIMEKQQQSVRIKTVSGAVASVADISYSGITINGGTDYGILVDQSYGGTKHEPTNGVTITNFQLRNITGYVDSGATQILIECGSGSCSNWSWSNVKLTGGKQSTTCLNKPSSISC</sequence>
<dbReference type="Proteomes" id="UP000235371">
    <property type="component" value="Unassembled WGS sequence"/>
</dbReference>
<comment type="subcellular location">
    <subcellularLocation>
        <location evidence="1">Secreted</location>
    </subcellularLocation>
</comment>
<dbReference type="AlphaFoldDB" id="A0A2J6TM92"/>
<gene>
    <name evidence="15" type="ORF">K444DRAFT_583606</name>
</gene>
<reference evidence="15 16" key="1">
    <citation type="submission" date="2016-04" db="EMBL/GenBank/DDBJ databases">
        <title>A degradative enzymes factory behind the ericoid mycorrhizal symbiosis.</title>
        <authorList>
            <consortium name="DOE Joint Genome Institute"/>
            <person name="Martino E."/>
            <person name="Morin E."/>
            <person name="Grelet G."/>
            <person name="Kuo A."/>
            <person name="Kohler A."/>
            <person name="Daghino S."/>
            <person name="Barry K."/>
            <person name="Choi C."/>
            <person name="Cichocki N."/>
            <person name="Clum A."/>
            <person name="Copeland A."/>
            <person name="Hainaut M."/>
            <person name="Haridas S."/>
            <person name="Labutti K."/>
            <person name="Lindquist E."/>
            <person name="Lipzen A."/>
            <person name="Khouja H.-R."/>
            <person name="Murat C."/>
            <person name="Ohm R."/>
            <person name="Olson A."/>
            <person name="Spatafora J."/>
            <person name="Veneault-Fourrey C."/>
            <person name="Henrissat B."/>
            <person name="Grigoriev I."/>
            <person name="Martin F."/>
            <person name="Perotto S."/>
        </authorList>
    </citation>
    <scope>NUCLEOTIDE SEQUENCE [LARGE SCALE GENOMIC DNA]</scope>
    <source>
        <strain evidence="15 16">E</strain>
    </source>
</reference>
<evidence type="ECO:0000256" key="9">
    <source>
        <dbReference type="ARBA" id="ARBA00023295"/>
    </source>
</evidence>
<feature type="active site" evidence="12">
    <location>
        <position position="242"/>
    </location>
</feature>
<dbReference type="RefSeq" id="XP_024741059.1">
    <property type="nucleotide sequence ID" value="XM_024877834.1"/>
</dbReference>
<evidence type="ECO:0000256" key="3">
    <source>
        <dbReference type="ARBA" id="ARBA00012736"/>
    </source>
</evidence>
<dbReference type="SUPFAM" id="SSF51126">
    <property type="entry name" value="Pectin lyase-like"/>
    <property type="match status" value="1"/>
</dbReference>
<dbReference type="GeneID" id="36585911"/>
<dbReference type="InterPro" id="IPR050434">
    <property type="entry name" value="Glycosyl_hydrlase_28"/>
</dbReference>
<feature type="chain" id="PRO_5014440843" description="endo-polygalacturonase" evidence="14">
    <location>
        <begin position="21"/>
        <end position="377"/>
    </location>
</feature>
<dbReference type="SMART" id="SM00710">
    <property type="entry name" value="PbH1"/>
    <property type="match status" value="6"/>
</dbReference>
<dbReference type="InterPro" id="IPR006626">
    <property type="entry name" value="PbH1"/>
</dbReference>
<feature type="signal peptide" evidence="14">
    <location>
        <begin position="1"/>
        <end position="20"/>
    </location>
</feature>
<evidence type="ECO:0000256" key="11">
    <source>
        <dbReference type="ARBA" id="ARBA00034074"/>
    </source>
</evidence>
<evidence type="ECO:0000256" key="6">
    <source>
        <dbReference type="ARBA" id="ARBA00022737"/>
    </source>
</evidence>
<evidence type="ECO:0000256" key="14">
    <source>
        <dbReference type="SAM" id="SignalP"/>
    </source>
</evidence>